<feature type="transmembrane region" description="Helical" evidence="7">
    <location>
        <begin position="281"/>
        <end position="301"/>
    </location>
</feature>
<evidence type="ECO:0000259" key="8">
    <source>
        <dbReference type="PROSITE" id="PS50928"/>
    </source>
</evidence>
<evidence type="ECO:0000313" key="10">
    <source>
        <dbReference type="Proteomes" id="UP000886884"/>
    </source>
</evidence>
<dbReference type="AlphaFoldDB" id="A0A9D1P871"/>
<dbReference type="EMBL" id="DVOT01000127">
    <property type="protein sequence ID" value="HIV27665.1"/>
    <property type="molecule type" value="Genomic_DNA"/>
</dbReference>
<gene>
    <name evidence="9" type="ORF">IAA64_06820</name>
</gene>
<evidence type="ECO:0000256" key="6">
    <source>
        <dbReference type="ARBA" id="ARBA00023136"/>
    </source>
</evidence>
<dbReference type="PANTHER" id="PTHR43227:SF11">
    <property type="entry name" value="BLL4140 PROTEIN"/>
    <property type="match status" value="1"/>
</dbReference>
<dbReference type="InterPro" id="IPR000515">
    <property type="entry name" value="MetI-like"/>
</dbReference>
<keyword evidence="6 7" id="KW-0472">Membrane</keyword>
<dbReference type="PROSITE" id="PS50928">
    <property type="entry name" value="ABC_TM1"/>
    <property type="match status" value="1"/>
</dbReference>
<evidence type="ECO:0000256" key="5">
    <source>
        <dbReference type="ARBA" id="ARBA00022989"/>
    </source>
</evidence>
<keyword evidence="2 7" id="KW-0813">Transport</keyword>
<protein>
    <submittedName>
        <fullName evidence="9">Sugar ABC transporter permease</fullName>
    </submittedName>
</protein>
<keyword evidence="5 7" id="KW-1133">Transmembrane helix</keyword>
<accession>A0A9D1P871</accession>
<dbReference type="PANTHER" id="PTHR43227">
    <property type="entry name" value="BLL4140 PROTEIN"/>
    <property type="match status" value="1"/>
</dbReference>
<feature type="transmembrane region" description="Helical" evidence="7">
    <location>
        <begin position="221"/>
        <end position="245"/>
    </location>
</feature>
<comment type="caution">
    <text evidence="9">The sequence shown here is derived from an EMBL/GenBank/DDBJ whole genome shotgun (WGS) entry which is preliminary data.</text>
</comment>
<dbReference type="GO" id="GO:0005886">
    <property type="term" value="C:plasma membrane"/>
    <property type="evidence" value="ECO:0007669"/>
    <property type="project" value="UniProtKB-SubCell"/>
</dbReference>
<dbReference type="SUPFAM" id="SSF161098">
    <property type="entry name" value="MetI-like"/>
    <property type="match status" value="1"/>
</dbReference>
<sequence>MSHAATGKAAHRKRGYIQRNLRRNWPLYTMVLPAVVLIFIFSYIPMYGIVMAFQQFKPSLGFFHSAWARPLYRYFEQVITDPYFARVFRNTVVLGVLNLLWSFPAPILLALLFNEMRSPRFKKITQTISYLPYFISTVVVIGMMKLLFQDNGPIASVLRNMGFDWTNPFMLPSAFRTLYIGSSLWTGVGYNSIIYLAAISGISQDLYESAVIDGASRFQQAVHITLPSLLPTITILFIFAIPGVVGSDSSKILLMYNEATYATADVLGTYTYRKGIQGNSYSYSAAAGLFTTVISVVLLTVTNCAARRLGDTSLW</sequence>
<keyword evidence="4 7" id="KW-0812">Transmembrane</keyword>
<feature type="domain" description="ABC transmembrane type-1" evidence="8">
    <location>
        <begin position="88"/>
        <end position="302"/>
    </location>
</feature>
<feature type="transmembrane region" description="Helical" evidence="7">
    <location>
        <begin position="128"/>
        <end position="148"/>
    </location>
</feature>
<dbReference type="Proteomes" id="UP000886884">
    <property type="component" value="Unassembled WGS sequence"/>
</dbReference>
<dbReference type="Pfam" id="PF00528">
    <property type="entry name" value="BPD_transp_1"/>
    <property type="match status" value="1"/>
</dbReference>
<dbReference type="CDD" id="cd06261">
    <property type="entry name" value="TM_PBP2"/>
    <property type="match status" value="1"/>
</dbReference>
<feature type="transmembrane region" description="Helical" evidence="7">
    <location>
        <begin position="92"/>
        <end position="116"/>
    </location>
</feature>
<feature type="transmembrane region" description="Helical" evidence="7">
    <location>
        <begin position="27"/>
        <end position="53"/>
    </location>
</feature>
<comment type="similarity">
    <text evidence="7">Belongs to the binding-protein-dependent transport system permease family.</text>
</comment>
<reference evidence="9" key="1">
    <citation type="submission" date="2020-10" db="EMBL/GenBank/DDBJ databases">
        <authorList>
            <person name="Gilroy R."/>
        </authorList>
    </citation>
    <scope>NUCLEOTIDE SEQUENCE</scope>
    <source>
        <strain evidence="9">CHK183-6373</strain>
    </source>
</reference>
<evidence type="ECO:0000256" key="3">
    <source>
        <dbReference type="ARBA" id="ARBA00022475"/>
    </source>
</evidence>
<keyword evidence="3" id="KW-1003">Cell membrane</keyword>
<evidence type="ECO:0000256" key="2">
    <source>
        <dbReference type="ARBA" id="ARBA00022448"/>
    </source>
</evidence>
<feature type="transmembrane region" description="Helical" evidence="7">
    <location>
        <begin position="178"/>
        <end position="200"/>
    </location>
</feature>
<reference evidence="9" key="2">
    <citation type="journal article" date="2021" name="PeerJ">
        <title>Extensive microbial diversity within the chicken gut microbiome revealed by metagenomics and culture.</title>
        <authorList>
            <person name="Gilroy R."/>
            <person name="Ravi A."/>
            <person name="Getino M."/>
            <person name="Pursley I."/>
            <person name="Horton D.L."/>
            <person name="Alikhan N.F."/>
            <person name="Baker D."/>
            <person name="Gharbi K."/>
            <person name="Hall N."/>
            <person name="Watson M."/>
            <person name="Adriaenssens E.M."/>
            <person name="Foster-Nyarko E."/>
            <person name="Jarju S."/>
            <person name="Secka A."/>
            <person name="Antonio M."/>
            <person name="Oren A."/>
            <person name="Chaudhuri R.R."/>
            <person name="La Ragione R."/>
            <person name="Hildebrand F."/>
            <person name="Pallen M.J."/>
        </authorList>
    </citation>
    <scope>NUCLEOTIDE SEQUENCE</scope>
    <source>
        <strain evidence="9">CHK183-6373</strain>
    </source>
</reference>
<evidence type="ECO:0000256" key="4">
    <source>
        <dbReference type="ARBA" id="ARBA00022692"/>
    </source>
</evidence>
<proteinExistence type="inferred from homology"/>
<evidence type="ECO:0000313" key="9">
    <source>
        <dbReference type="EMBL" id="HIV27665.1"/>
    </source>
</evidence>
<evidence type="ECO:0000256" key="7">
    <source>
        <dbReference type="RuleBase" id="RU363032"/>
    </source>
</evidence>
<evidence type="ECO:0000256" key="1">
    <source>
        <dbReference type="ARBA" id="ARBA00004651"/>
    </source>
</evidence>
<dbReference type="Gene3D" id="1.10.3720.10">
    <property type="entry name" value="MetI-like"/>
    <property type="match status" value="1"/>
</dbReference>
<dbReference type="InterPro" id="IPR050809">
    <property type="entry name" value="UgpAE/MalFG_permease"/>
</dbReference>
<dbReference type="GO" id="GO:0055085">
    <property type="term" value="P:transmembrane transport"/>
    <property type="evidence" value="ECO:0007669"/>
    <property type="project" value="InterPro"/>
</dbReference>
<organism evidence="9 10">
    <name type="scientific">Candidatus Ornithocaccomicrobium faecavium</name>
    <dbReference type="NCBI Taxonomy" id="2840890"/>
    <lineage>
        <taxon>Bacteria</taxon>
        <taxon>Bacillati</taxon>
        <taxon>Bacillota</taxon>
        <taxon>Clostridia</taxon>
        <taxon>Candidatus Ornithocaccomicrobium</taxon>
    </lineage>
</organism>
<name>A0A9D1P871_9FIRM</name>
<comment type="subcellular location">
    <subcellularLocation>
        <location evidence="1 7">Cell membrane</location>
        <topology evidence="1 7">Multi-pass membrane protein</topology>
    </subcellularLocation>
</comment>
<dbReference type="InterPro" id="IPR035906">
    <property type="entry name" value="MetI-like_sf"/>
</dbReference>